<feature type="transmembrane region" description="Helical" evidence="1">
    <location>
        <begin position="125"/>
        <end position="142"/>
    </location>
</feature>
<keyword evidence="1" id="KW-0812">Transmembrane</keyword>
<feature type="transmembrane region" description="Helical" evidence="1">
    <location>
        <begin position="262"/>
        <end position="283"/>
    </location>
</feature>
<feature type="transmembrane region" description="Helical" evidence="1">
    <location>
        <begin position="100"/>
        <end position="118"/>
    </location>
</feature>
<accession>A0A5J6MIM8</accession>
<keyword evidence="1" id="KW-0472">Membrane</keyword>
<dbReference type="RefSeq" id="WP_151177678.1">
    <property type="nucleotide sequence ID" value="NZ_CP042906.1"/>
</dbReference>
<keyword evidence="4" id="KW-1185">Reference proteome</keyword>
<reference evidence="3 4" key="1">
    <citation type="submission" date="2019-08" db="EMBL/GenBank/DDBJ databases">
        <title>Hyperibacter terrae gen. nov., sp. nov. and Hyperibacter viscosus sp. nov., two new members in the family Rhodospirillaceae isolated from the rhizosphere of Hypericum perforatum.</title>
        <authorList>
            <person name="Noviana Z."/>
        </authorList>
    </citation>
    <scope>NUCLEOTIDE SEQUENCE [LARGE SCALE GENOMIC DNA]</scope>
    <source>
        <strain evidence="3 4">R5913</strain>
    </source>
</reference>
<evidence type="ECO:0000259" key="2">
    <source>
        <dbReference type="Pfam" id="PF00892"/>
    </source>
</evidence>
<dbReference type="Pfam" id="PF00892">
    <property type="entry name" value="EamA"/>
    <property type="match status" value="2"/>
</dbReference>
<feature type="transmembrane region" description="Helical" evidence="1">
    <location>
        <begin position="182"/>
        <end position="198"/>
    </location>
</feature>
<feature type="domain" description="EamA" evidence="2">
    <location>
        <begin position="151"/>
        <end position="277"/>
    </location>
</feature>
<dbReference type="KEGG" id="htq:FRZ44_27120"/>
<dbReference type="GO" id="GO:0016020">
    <property type="term" value="C:membrane"/>
    <property type="evidence" value="ECO:0007669"/>
    <property type="project" value="InterPro"/>
</dbReference>
<feature type="transmembrane region" description="Helical" evidence="1">
    <location>
        <begin position="237"/>
        <end position="256"/>
    </location>
</feature>
<feature type="transmembrane region" description="Helical" evidence="1">
    <location>
        <begin position="154"/>
        <end position="170"/>
    </location>
</feature>
<evidence type="ECO:0000313" key="4">
    <source>
        <dbReference type="Proteomes" id="UP000326202"/>
    </source>
</evidence>
<evidence type="ECO:0000256" key="1">
    <source>
        <dbReference type="SAM" id="Phobius"/>
    </source>
</evidence>
<sequence>MQEQNRSLGFLLLATATGFTATAGMLLRWLDEPAAWRTIFYRSLFFALTVIVWIAVTRKGRMIEAMRSVNLNGLLCALVFSLSTISFIFALFLTTVARTTFLNGLTPLLTGLLGWFALRERMSPATWLAILLALVGVFLMTAEDLTGGNLMGDGLALGASLSAAAMYVLMRRARTIDMLPSFVVAGFLTAALAAPWIADFSLSAHDLAICAALGIFQLGFQYVLLAMGVRHLPAAEAALTTRLSLIFAPLLAWIGAGEVPGRSTLIGGAVIVGAILLHGFWTLHGETRRAKLRPTGG</sequence>
<feature type="transmembrane region" description="Helical" evidence="1">
    <location>
        <begin position="69"/>
        <end position="94"/>
    </location>
</feature>
<dbReference type="PANTHER" id="PTHR22911">
    <property type="entry name" value="ACYL-MALONYL CONDENSING ENZYME-RELATED"/>
    <property type="match status" value="1"/>
</dbReference>
<dbReference type="EMBL" id="CP042906">
    <property type="protein sequence ID" value="QEX17412.1"/>
    <property type="molecule type" value="Genomic_DNA"/>
</dbReference>
<proteinExistence type="predicted"/>
<organism evidence="3 4">
    <name type="scientific">Hypericibacter terrae</name>
    <dbReference type="NCBI Taxonomy" id="2602015"/>
    <lineage>
        <taxon>Bacteria</taxon>
        <taxon>Pseudomonadati</taxon>
        <taxon>Pseudomonadota</taxon>
        <taxon>Alphaproteobacteria</taxon>
        <taxon>Rhodospirillales</taxon>
        <taxon>Dongiaceae</taxon>
        <taxon>Hypericibacter</taxon>
    </lineage>
</organism>
<gene>
    <name evidence="3" type="ORF">FRZ44_27120</name>
</gene>
<dbReference type="PANTHER" id="PTHR22911:SF135">
    <property type="entry name" value="BLR4310 PROTEIN"/>
    <property type="match status" value="1"/>
</dbReference>
<dbReference type="Proteomes" id="UP000326202">
    <property type="component" value="Chromosome"/>
</dbReference>
<dbReference type="InterPro" id="IPR000620">
    <property type="entry name" value="EamA_dom"/>
</dbReference>
<name>A0A5J6MIM8_9PROT</name>
<dbReference type="AlphaFoldDB" id="A0A5J6MIM8"/>
<feature type="domain" description="EamA" evidence="2">
    <location>
        <begin position="8"/>
        <end position="141"/>
    </location>
</feature>
<dbReference type="SUPFAM" id="SSF103481">
    <property type="entry name" value="Multidrug resistance efflux transporter EmrE"/>
    <property type="match status" value="2"/>
</dbReference>
<keyword evidence="1" id="KW-1133">Transmembrane helix</keyword>
<evidence type="ECO:0000313" key="3">
    <source>
        <dbReference type="EMBL" id="QEX17412.1"/>
    </source>
</evidence>
<feature type="transmembrane region" description="Helical" evidence="1">
    <location>
        <begin position="204"/>
        <end position="225"/>
    </location>
</feature>
<feature type="transmembrane region" description="Helical" evidence="1">
    <location>
        <begin position="39"/>
        <end position="57"/>
    </location>
</feature>
<dbReference type="OrthoDB" id="9810239at2"/>
<protein>
    <submittedName>
        <fullName evidence="3">Membrane protein</fullName>
    </submittedName>
</protein>
<dbReference type="InterPro" id="IPR037185">
    <property type="entry name" value="EmrE-like"/>
</dbReference>